<reference evidence="1" key="2">
    <citation type="journal article" date="2015" name="Data Brief">
        <title>Shoot transcriptome of the giant reed, Arundo donax.</title>
        <authorList>
            <person name="Barrero R.A."/>
            <person name="Guerrero F.D."/>
            <person name="Moolhuijzen P."/>
            <person name="Goolsby J.A."/>
            <person name="Tidwell J."/>
            <person name="Bellgard S.E."/>
            <person name="Bellgard M.I."/>
        </authorList>
    </citation>
    <scope>NUCLEOTIDE SEQUENCE</scope>
    <source>
        <tissue evidence="1">Shoot tissue taken approximately 20 cm above the soil surface</tissue>
    </source>
</reference>
<evidence type="ECO:0000313" key="1">
    <source>
        <dbReference type="EMBL" id="JAE08109.1"/>
    </source>
</evidence>
<dbReference type="AlphaFoldDB" id="A0A0A9FAA5"/>
<accession>A0A0A9FAA5</accession>
<sequence>MISWVKHFNIPNQIEYTEYESQIFSLHIVLVPTYPSSPHTLLYCNQSVGFACQSYSGSIK</sequence>
<dbReference type="EMBL" id="GBRH01189787">
    <property type="protein sequence ID" value="JAE08109.1"/>
    <property type="molecule type" value="Transcribed_RNA"/>
</dbReference>
<name>A0A0A9FAA5_ARUDO</name>
<organism evidence="1">
    <name type="scientific">Arundo donax</name>
    <name type="common">Giant reed</name>
    <name type="synonym">Donax arundinaceus</name>
    <dbReference type="NCBI Taxonomy" id="35708"/>
    <lineage>
        <taxon>Eukaryota</taxon>
        <taxon>Viridiplantae</taxon>
        <taxon>Streptophyta</taxon>
        <taxon>Embryophyta</taxon>
        <taxon>Tracheophyta</taxon>
        <taxon>Spermatophyta</taxon>
        <taxon>Magnoliopsida</taxon>
        <taxon>Liliopsida</taxon>
        <taxon>Poales</taxon>
        <taxon>Poaceae</taxon>
        <taxon>PACMAD clade</taxon>
        <taxon>Arundinoideae</taxon>
        <taxon>Arundineae</taxon>
        <taxon>Arundo</taxon>
    </lineage>
</organism>
<proteinExistence type="predicted"/>
<protein>
    <submittedName>
        <fullName evidence="1">Uncharacterized protein</fullName>
    </submittedName>
</protein>
<reference evidence="1" key="1">
    <citation type="submission" date="2014-09" db="EMBL/GenBank/DDBJ databases">
        <authorList>
            <person name="Magalhaes I.L.F."/>
            <person name="Oliveira U."/>
            <person name="Santos F.R."/>
            <person name="Vidigal T.H.D.A."/>
            <person name="Brescovit A.D."/>
            <person name="Santos A.J."/>
        </authorList>
    </citation>
    <scope>NUCLEOTIDE SEQUENCE</scope>
    <source>
        <tissue evidence="1">Shoot tissue taken approximately 20 cm above the soil surface</tissue>
    </source>
</reference>